<sequence length="264" mass="29578">MNRFEWKAHGNSFVQAKEYAKAIEAYTNALDDDTVWDVPILCNRAFAWLQIETIEGWTNAIADCSSVLRVDPSNVKALYRRAMAQIQLNELENAKMDLEKIVTLEPGNPQALVQLEKVRVQLAASVSKHLFNPEFQAKVLNAVVRGEVTEVVTPMPPAAPPAPETKVKKSCKVEEAMANMIRECSLTTPHSTLDSPVSNSAWLELQAVEASIKVPKTTKMVKKRSKRNLHSSESSHKTDALWQTLVEDESRTRQQLKKLSKSVK</sequence>
<protein>
    <submittedName>
        <fullName evidence="4">Uncharacterized protein</fullName>
    </submittedName>
</protein>
<dbReference type="Gene3D" id="1.25.40.10">
    <property type="entry name" value="Tetratricopeptide repeat domain"/>
    <property type="match status" value="1"/>
</dbReference>
<keyword evidence="1 2" id="KW-0802">TPR repeat</keyword>
<evidence type="ECO:0000256" key="1">
    <source>
        <dbReference type="ARBA" id="ARBA00022803"/>
    </source>
</evidence>
<reference evidence="4 5" key="1">
    <citation type="journal article" date="2014" name="Genome Biol. Evol.">
        <title>The secreted proteins of Achlya hypogyna and Thraustotheca clavata identify the ancestral oomycete secretome and reveal gene acquisitions by horizontal gene transfer.</title>
        <authorList>
            <person name="Misner I."/>
            <person name="Blouin N."/>
            <person name="Leonard G."/>
            <person name="Richards T.A."/>
            <person name="Lane C.E."/>
        </authorList>
    </citation>
    <scope>NUCLEOTIDE SEQUENCE [LARGE SCALE GENOMIC DNA]</scope>
    <source>
        <strain evidence="4 5">ATCC 34112</strain>
    </source>
</reference>
<evidence type="ECO:0000256" key="2">
    <source>
        <dbReference type="PROSITE-ProRule" id="PRU00339"/>
    </source>
</evidence>
<dbReference type="InterPro" id="IPR011990">
    <property type="entry name" value="TPR-like_helical_dom_sf"/>
</dbReference>
<comment type="caution">
    <text evidence="4">The sequence shown here is derived from an EMBL/GenBank/DDBJ whole genome shotgun (WGS) entry which is preliminary data.</text>
</comment>
<proteinExistence type="predicted"/>
<dbReference type="GO" id="GO:0101031">
    <property type="term" value="C:protein folding chaperone complex"/>
    <property type="evidence" value="ECO:0007669"/>
    <property type="project" value="TreeGrafter"/>
</dbReference>
<evidence type="ECO:0000256" key="3">
    <source>
        <dbReference type="SAM" id="MobiDB-lite"/>
    </source>
</evidence>
<accession>A0A1V9Z8G9</accession>
<dbReference type="EMBL" id="JNBS01002194">
    <property type="protein sequence ID" value="OQR94241.1"/>
    <property type="molecule type" value="Genomic_DNA"/>
</dbReference>
<name>A0A1V9Z8G9_9STRA</name>
<dbReference type="SMART" id="SM00028">
    <property type="entry name" value="TPR"/>
    <property type="match status" value="3"/>
</dbReference>
<feature type="compositionally biased region" description="Basic residues" evidence="3">
    <location>
        <begin position="219"/>
        <end position="229"/>
    </location>
</feature>
<dbReference type="AlphaFoldDB" id="A0A1V9Z8G9"/>
<keyword evidence="5" id="KW-1185">Reference proteome</keyword>
<dbReference type="OrthoDB" id="69400at2759"/>
<dbReference type="Pfam" id="PF13181">
    <property type="entry name" value="TPR_8"/>
    <property type="match status" value="1"/>
</dbReference>
<evidence type="ECO:0000313" key="5">
    <source>
        <dbReference type="Proteomes" id="UP000243217"/>
    </source>
</evidence>
<dbReference type="SUPFAM" id="SSF48452">
    <property type="entry name" value="TPR-like"/>
    <property type="match status" value="1"/>
</dbReference>
<dbReference type="PANTHER" id="PTHR46423">
    <property type="entry name" value="RNA POLYMERASE II-ASSOCIATED PROTEIN 3"/>
    <property type="match status" value="1"/>
</dbReference>
<feature type="repeat" description="TPR" evidence="2">
    <location>
        <begin position="75"/>
        <end position="108"/>
    </location>
</feature>
<dbReference type="InterPro" id="IPR019734">
    <property type="entry name" value="TPR_rpt"/>
</dbReference>
<dbReference type="InterPro" id="IPR051966">
    <property type="entry name" value="RPAP3"/>
</dbReference>
<feature type="region of interest" description="Disordered" evidence="3">
    <location>
        <begin position="219"/>
        <end position="240"/>
    </location>
</feature>
<dbReference type="PANTHER" id="PTHR46423:SF1">
    <property type="entry name" value="RNA POLYMERASE II-ASSOCIATED PROTEIN 3"/>
    <property type="match status" value="1"/>
</dbReference>
<dbReference type="STRING" id="74557.A0A1V9Z8G9"/>
<dbReference type="PROSITE" id="PS50005">
    <property type="entry name" value="TPR"/>
    <property type="match status" value="1"/>
</dbReference>
<organism evidence="4 5">
    <name type="scientific">Thraustotheca clavata</name>
    <dbReference type="NCBI Taxonomy" id="74557"/>
    <lineage>
        <taxon>Eukaryota</taxon>
        <taxon>Sar</taxon>
        <taxon>Stramenopiles</taxon>
        <taxon>Oomycota</taxon>
        <taxon>Saprolegniomycetes</taxon>
        <taxon>Saprolegniales</taxon>
        <taxon>Achlyaceae</taxon>
        <taxon>Thraustotheca</taxon>
    </lineage>
</organism>
<gene>
    <name evidence="4" type="ORF">THRCLA_08208</name>
</gene>
<evidence type="ECO:0000313" key="4">
    <source>
        <dbReference type="EMBL" id="OQR94241.1"/>
    </source>
</evidence>
<dbReference type="Proteomes" id="UP000243217">
    <property type="component" value="Unassembled WGS sequence"/>
</dbReference>